<sequence>MNRLLPIMACVFSWQLNAATIATINTEWLWDHVSPHEGRVVGTEDGNRPPPTEVEYRSELKLIAKKITDLDADIVSLLEIEGEHIAKELTSLLPEYQYVFKKSRDTFTSQDIAILTKYRVIDGTVSTNPKTYAISTETKKQVRPSKVLAVGLMDGDDSYYVVATHLISKRHNSKKKDAKRVAQAEAIRKAVIKNQPKYDRVIVMGDMNDTPESATLASLMGSNDSAPNLVQWASAEDYSYVYRGKQQLIDHVLVDSGVTNADFYNVDMPGEVSDHRISVLSFD</sequence>
<dbReference type="InterPro" id="IPR036691">
    <property type="entry name" value="Endo/exonu/phosph_ase_sf"/>
</dbReference>
<keyword evidence="3" id="KW-0614">Plasmid</keyword>
<evidence type="ECO:0000256" key="1">
    <source>
        <dbReference type="SAM" id="SignalP"/>
    </source>
</evidence>
<feature type="signal peptide" evidence="1">
    <location>
        <begin position="1"/>
        <end position="18"/>
    </location>
</feature>
<dbReference type="Proteomes" id="UP000315115">
    <property type="component" value="Plasmid pAM7"/>
</dbReference>
<dbReference type="Pfam" id="PF19580">
    <property type="entry name" value="Exo_endo_phos_3"/>
    <property type="match status" value="1"/>
</dbReference>
<feature type="chain" id="PRO_5022189740" description="Endonuclease/exonuclease/phosphatase domain-containing protein" evidence="1">
    <location>
        <begin position="19"/>
        <end position="283"/>
    </location>
</feature>
<dbReference type="PANTHER" id="PTHR42834">
    <property type="entry name" value="ENDONUCLEASE/EXONUCLEASE/PHOSPHATASE FAMILY PROTEIN (AFU_ORTHOLOGUE AFUA_3G09210)"/>
    <property type="match status" value="1"/>
</dbReference>
<geneLocation type="plasmid" evidence="4">
    <name>pam7 dna</name>
</geneLocation>
<dbReference type="GO" id="GO:0003824">
    <property type="term" value="F:catalytic activity"/>
    <property type="evidence" value="ECO:0007669"/>
    <property type="project" value="InterPro"/>
</dbReference>
<evidence type="ECO:0000259" key="2">
    <source>
        <dbReference type="Pfam" id="PF19580"/>
    </source>
</evidence>
<gene>
    <name evidence="3" type="ORF">VroAM7_48810</name>
</gene>
<keyword evidence="1" id="KW-0732">Signal</keyword>
<dbReference type="SUPFAM" id="SSF56219">
    <property type="entry name" value="DNase I-like"/>
    <property type="match status" value="1"/>
</dbReference>
<dbReference type="InterPro" id="IPR005135">
    <property type="entry name" value="Endo/exonuclease/phosphatase"/>
</dbReference>
<reference evidence="4" key="1">
    <citation type="submission" date="2019-07" db="EMBL/GenBank/DDBJ databases">
        <title>Complete Genome Sequences of Vibrion rotiferianus strain AM7.</title>
        <authorList>
            <person name="Miyazaki K."/>
            <person name="Wiseschart A."/>
            <person name="Pootanakit K."/>
            <person name="Ishimori K."/>
            <person name="Kitahara K."/>
        </authorList>
    </citation>
    <scope>NUCLEOTIDE SEQUENCE [LARGE SCALE GENOMIC DNA]</scope>
    <source>
        <strain evidence="4">AM7</strain>
        <plasmid evidence="4">pam7 dna</plasmid>
    </source>
</reference>
<dbReference type="PANTHER" id="PTHR42834:SF1">
    <property type="entry name" value="ENDONUCLEASE_EXONUCLEASE_PHOSPHATASE FAMILY PROTEIN (AFU_ORTHOLOGUE AFUA_3G09210)"/>
    <property type="match status" value="1"/>
</dbReference>
<dbReference type="Gene3D" id="3.60.10.10">
    <property type="entry name" value="Endonuclease/exonuclease/phosphatase"/>
    <property type="match status" value="1"/>
</dbReference>
<evidence type="ECO:0000313" key="3">
    <source>
        <dbReference type="EMBL" id="BBL92228.1"/>
    </source>
</evidence>
<evidence type="ECO:0000313" key="4">
    <source>
        <dbReference type="Proteomes" id="UP000315115"/>
    </source>
</evidence>
<organism evidence="3 4">
    <name type="scientific">Vibrio rotiferianus</name>
    <dbReference type="NCBI Taxonomy" id="190895"/>
    <lineage>
        <taxon>Bacteria</taxon>
        <taxon>Pseudomonadati</taxon>
        <taxon>Pseudomonadota</taxon>
        <taxon>Gammaproteobacteria</taxon>
        <taxon>Vibrionales</taxon>
        <taxon>Vibrionaceae</taxon>
        <taxon>Vibrio</taxon>
    </lineage>
</organism>
<dbReference type="EMBL" id="AP019800">
    <property type="protein sequence ID" value="BBL92228.1"/>
    <property type="molecule type" value="Genomic_DNA"/>
</dbReference>
<name>A0A510IGE6_9VIBR</name>
<feature type="domain" description="Endonuclease/exonuclease/phosphatase" evidence="2">
    <location>
        <begin position="20"/>
        <end position="263"/>
    </location>
</feature>
<protein>
    <recommendedName>
        <fullName evidence="2">Endonuclease/exonuclease/phosphatase domain-containing protein</fullName>
    </recommendedName>
</protein>
<dbReference type="AlphaFoldDB" id="A0A510IGE6"/>
<proteinExistence type="predicted"/>
<accession>A0A510IGE6</accession>